<dbReference type="Gene3D" id="1.25.40.10">
    <property type="entry name" value="Tetratricopeptide repeat domain"/>
    <property type="match status" value="4"/>
</dbReference>
<feature type="repeat" description="TPR" evidence="3">
    <location>
        <begin position="315"/>
        <end position="348"/>
    </location>
</feature>
<gene>
    <name evidence="6" type="ORF">M23134_05449</name>
</gene>
<accession>A1ZHV9</accession>
<dbReference type="Pfam" id="PF12770">
    <property type="entry name" value="CHAT"/>
    <property type="match status" value="1"/>
</dbReference>
<dbReference type="PANTHER" id="PTHR45641">
    <property type="entry name" value="TETRATRICOPEPTIDE REPEAT PROTEIN (AFU_ORTHOLOGUE AFUA_6G03870)"/>
    <property type="match status" value="1"/>
</dbReference>
<evidence type="ECO:0000256" key="4">
    <source>
        <dbReference type="SAM" id="SignalP"/>
    </source>
</evidence>
<evidence type="ECO:0000256" key="2">
    <source>
        <dbReference type="ARBA" id="ARBA00022803"/>
    </source>
</evidence>
<keyword evidence="4" id="KW-0732">Signal</keyword>
<sequence>MKYLSLLFALMLTTPGLFAQLDVNERIHLADSLFDDRGDYSQALDYYYPLIDDFARKGDRKRHVIYQIKVIQCHYLLSKYDTALKIAHTLLKNLPKSLPRKFLYEGEVKTLMGEIYYKKGEYEVAKKSLHQAWKVLKYEYGAEVQLSTVYTVMGFVHEALEEFDLAFRYYKKALKLRKRVLGKYNQATASSYADLANLYFAQGDYIVSIGYDKKALGIKKQLYGAHHPEIALSYNNMASTYNTWGNYDKALKYHQKALAIREKVFGQWHLDVGQSYHNIGYTYMQKGAYNLALEYYQRYETTLQKLTGKHHPHLSSIYTNIGTVYVKKRQYEKALDYFEKNLWLLRSAYARQNSHFAEAYHNFAYVYRLKKDYQLALTYSQKTLDIVQQVFGKPHLYAARAFLNMGRVYAQLQKPTLASQYFSKAIYTLKQVFGHKSSLLSVTAHELGKLYLSQQNYTKALAYLHKALVYGVPRFNKVLAPKSLPALKDCPLDPFLVKILATKAQCFYQMYEAKANPLYLNQSIVTYELGYALLKKIGNSFLKTEDRMNFNETVIAIRDGALKAYRQKYQVTQQPRFLRKMFECSEQFKASSLQSALNYQKALKAANIPPVYIIQEQGLRMDINYWTKKVSNDPAKAAQHQDSLFEYNRRYEELIAAIETNYPAYVAHKYKYKIVQLDEIQQRLAPQSVLLEYSLGEKSSYLFIITATQVEVVSLAGRRQLQPLLNSYYSALESEEQLPKFAQASHRLYRAMLQPAEAYIKDKKRLIVIAPSLESIPFEAIISQPPSAQQLKLQKFSLLDYLVRQYQISYHYSATLWYRSLGQTKAKPLSLLAFAPFSTGKPQVLSNQTRKLSDSLPETGIEVRTIFEMFKHQKLKAKAYLAASATKLRFMQQSNAYSIIHLASHSEANTRYAHLGKVRFAPHPLDTGNASGILYSSEVYNLKLNPDLLVLSSCESGVGRLAKGEGVLSLARGFLYAGARNIIFSLWEVNDAYTRQLMVAFYKALLAGKSYRAALQAAQQTRLNTNQYLHPRHWAGFVMIGE</sequence>
<proteinExistence type="predicted"/>
<keyword evidence="7" id="KW-1185">Reference proteome</keyword>
<dbReference type="AlphaFoldDB" id="A1ZHV9"/>
<dbReference type="Pfam" id="PF13374">
    <property type="entry name" value="TPR_10"/>
    <property type="match status" value="1"/>
</dbReference>
<dbReference type="RefSeq" id="WP_002695710.1">
    <property type="nucleotide sequence ID" value="NZ_AAWS01000008.1"/>
</dbReference>
<evidence type="ECO:0000256" key="3">
    <source>
        <dbReference type="PROSITE-ProRule" id="PRU00339"/>
    </source>
</evidence>
<dbReference type="InterPro" id="IPR011990">
    <property type="entry name" value="TPR-like_helical_dom_sf"/>
</dbReference>
<dbReference type="PROSITE" id="PS50005">
    <property type="entry name" value="TPR"/>
    <property type="match status" value="3"/>
</dbReference>
<dbReference type="OrthoDB" id="9771112at2"/>
<feature type="signal peptide" evidence="4">
    <location>
        <begin position="1"/>
        <end position="19"/>
    </location>
</feature>
<name>A1ZHV9_MICM2</name>
<evidence type="ECO:0000259" key="5">
    <source>
        <dbReference type="Pfam" id="PF12770"/>
    </source>
</evidence>
<dbReference type="PROSITE" id="PS50293">
    <property type="entry name" value="TPR_REGION"/>
    <property type="match status" value="1"/>
</dbReference>
<evidence type="ECO:0000256" key="1">
    <source>
        <dbReference type="ARBA" id="ARBA00022737"/>
    </source>
</evidence>
<dbReference type="SUPFAM" id="SSF48452">
    <property type="entry name" value="TPR-like"/>
    <property type="match status" value="4"/>
</dbReference>
<keyword evidence="1" id="KW-0677">Repeat</keyword>
<dbReference type="Proteomes" id="UP000004095">
    <property type="component" value="Unassembled WGS sequence"/>
</dbReference>
<protein>
    <submittedName>
        <fullName evidence="6">Tetratricopeptide repeat domain protein</fullName>
    </submittedName>
</protein>
<comment type="caution">
    <text evidence="6">The sequence shown here is derived from an EMBL/GenBank/DDBJ whole genome shotgun (WGS) entry which is preliminary data.</text>
</comment>
<dbReference type="Pfam" id="PF13424">
    <property type="entry name" value="TPR_12"/>
    <property type="match status" value="3"/>
</dbReference>
<dbReference type="eggNOG" id="COG4995">
    <property type="taxonomic scope" value="Bacteria"/>
</dbReference>
<dbReference type="InterPro" id="IPR024983">
    <property type="entry name" value="CHAT_dom"/>
</dbReference>
<organism evidence="6 7">
    <name type="scientific">Microscilla marina ATCC 23134</name>
    <dbReference type="NCBI Taxonomy" id="313606"/>
    <lineage>
        <taxon>Bacteria</taxon>
        <taxon>Pseudomonadati</taxon>
        <taxon>Bacteroidota</taxon>
        <taxon>Cytophagia</taxon>
        <taxon>Cytophagales</taxon>
        <taxon>Microscillaceae</taxon>
        <taxon>Microscilla</taxon>
    </lineage>
</organism>
<dbReference type="SMART" id="SM00028">
    <property type="entry name" value="TPR"/>
    <property type="match status" value="10"/>
</dbReference>
<feature type="repeat" description="TPR" evidence="3">
    <location>
        <begin position="231"/>
        <end position="264"/>
    </location>
</feature>
<evidence type="ECO:0000313" key="6">
    <source>
        <dbReference type="EMBL" id="EAY30116.1"/>
    </source>
</evidence>
<dbReference type="PANTHER" id="PTHR45641:SF19">
    <property type="entry name" value="NEPHROCYSTIN-3"/>
    <property type="match status" value="1"/>
</dbReference>
<dbReference type="eggNOG" id="COG0457">
    <property type="taxonomic scope" value="Bacteria"/>
</dbReference>
<dbReference type="InterPro" id="IPR019734">
    <property type="entry name" value="TPR_rpt"/>
</dbReference>
<feature type="domain" description="CHAT" evidence="5">
    <location>
        <begin position="745"/>
        <end position="1042"/>
    </location>
</feature>
<keyword evidence="2 3" id="KW-0802">TPR repeat</keyword>
<feature type="repeat" description="TPR" evidence="3">
    <location>
        <begin position="147"/>
        <end position="180"/>
    </location>
</feature>
<evidence type="ECO:0000313" key="7">
    <source>
        <dbReference type="Proteomes" id="UP000004095"/>
    </source>
</evidence>
<feature type="chain" id="PRO_5002642204" evidence="4">
    <location>
        <begin position="20"/>
        <end position="1042"/>
    </location>
</feature>
<dbReference type="EMBL" id="AAWS01000008">
    <property type="protein sequence ID" value="EAY30116.1"/>
    <property type="molecule type" value="Genomic_DNA"/>
</dbReference>
<reference evidence="6 7" key="1">
    <citation type="submission" date="2007-01" db="EMBL/GenBank/DDBJ databases">
        <authorList>
            <person name="Haygood M."/>
            <person name="Podell S."/>
            <person name="Anderson C."/>
            <person name="Hopkinson B."/>
            <person name="Roe K."/>
            <person name="Barbeau K."/>
            <person name="Gaasterland T."/>
            <person name="Ferriera S."/>
            <person name="Johnson J."/>
            <person name="Kravitz S."/>
            <person name="Beeson K."/>
            <person name="Sutton G."/>
            <person name="Rogers Y.-H."/>
            <person name="Friedman R."/>
            <person name="Frazier M."/>
            <person name="Venter J.C."/>
        </authorList>
    </citation>
    <scope>NUCLEOTIDE SEQUENCE [LARGE SCALE GENOMIC DNA]</scope>
    <source>
        <strain evidence="6 7">ATCC 23134</strain>
    </source>
</reference>